<evidence type="ECO:0000313" key="4">
    <source>
        <dbReference type="Proteomes" id="UP000065822"/>
    </source>
</evidence>
<dbReference type="PANTHER" id="PTHR43739">
    <property type="entry name" value="XYLOGLUCANASE (EUROFUNG)"/>
    <property type="match status" value="1"/>
</dbReference>
<evidence type="ECO:0000256" key="1">
    <source>
        <dbReference type="ARBA" id="ARBA00022737"/>
    </source>
</evidence>
<dbReference type="RefSeq" id="WP_066428726.1">
    <property type="nucleotide sequence ID" value="NZ_CP014227.1"/>
</dbReference>
<dbReference type="InterPro" id="IPR052025">
    <property type="entry name" value="Xyloglucanase_GH74"/>
</dbReference>
<dbReference type="Gene3D" id="2.130.10.10">
    <property type="entry name" value="YVTN repeat-like/Quinoprotein amine dehydrogenase"/>
    <property type="match status" value="4"/>
</dbReference>
<evidence type="ECO:0000259" key="2">
    <source>
        <dbReference type="Pfam" id="PF15902"/>
    </source>
</evidence>
<dbReference type="InterPro" id="IPR015943">
    <property type="entry name" value="WD40/YVTN_repeat-like_dom_sf"/>
</dbReference>
<evidence type="ECO:0000313" key="3">
    <source>
        <dbReference type="EMBL" id="AMD84853.1"/>
    </source>
</evidence>
<feature type="domain" description="Sortilin N-terminal" evidence="2">
    <location>
        <begin position="573"/>
        <end position="694"/>
    </location>
</feature>
<proteinExistence type="predicted"/>
<accession>A0ABN4KBR7</accession>
<keyword evidence="4" id="KW-1185">Reference proteome</keyword>
<dbReference type="Proteomes" id="UP000065822">
    <property type="component" value="Chromosome"/>
</dbReference>
<dbReference type="CDD" id="cd15482">
    <property type="entry name" value="Sialidase_non-viral"/>
    <property type="match status" value="1"/>
</dbReference>
<reference evidence="3 4" key="1">
    <citation type="submission" date="2016-02" db="EMBL/GenBank/DDBJ databases">
        <authorList>
            <person name="Holder M.E."/>
            <person name="Ajami N.J."/>
            <person name="Petrosino J.F."/>
        </authorList>
    </citation>
    <scope>NUCLEOTIDE SEQUENCE [LARGE SCALE GENOMIC DNA]</scope>
    <source>
        <strain evidence="3 4">CCUG 32990</strain>
    </source>
</reference>
<name>A0ABN4KBR7_9FLAO</name>
<keyword evidence="1" id="KW-0677">Repeat</keyword>
<dbReference type="InterPro" id="IPR031778">
    <property type="entry name" value="Sortilin_N"/>
</dbReference>
<dbReference type="SUPFAM" id="SSF50939">
    <property type="entry name" value="Sialidases"/>
    <property type="match status" value="1"/>
</dbReference>
<protein>
    <recommendedName>
        <fullName evidence="2">Sortilin N-terminal domain-containing protein</fullName>
    </recommendedName>
</protein>
<dbReference type="PANTHER" id="PTHR43739:SF5">
    <property type="entry name" value="EXO-ALPHA-SIALIDASE"/>
    <property type="match status" value="1"/>
</dbReference>
<gene>
    <name evidence="3" type="ORF">AXF12_04585</name>
</gene>
<dbReference type="SUPFAM" id="SSF110296">
    <property type="entry name" value="Oligoxyloglucan reducing end-specific cellobiohydrolase"/>
    <property type="match status" value="1"/>
</dbReference>
<dbReference type="InterPro" id="IPR036278">
    <property type="entry name" value="Sialidase_sf"/>
</dbReference>
<organism evidence="3 4">
    <name type="scientific">Capnocytophaga haemolytica</name>
    <dbReference type="NCBI Taxonomy" id="45243"/>
    <lineage>
        <taxon>Bacteria</taxon>
        <taxon>Pseudomonadati</taxon>
        <taxon>Bacteroidota</taxon>
        <taxon>Flavobacteriia</taxon>
        <taxon>Flavobacteriales</taxon>
        <taxon>Flavobacteriaceae</taxon>
        <taxon>Capnocytophaga</taxon>
    </lineage>
</organism>
<dbReference type="EMBL" id="CP014227">
    <property type="protein sequence ID" value="AMD84853.1"/>
    <property type="molecule type" value="Genomic_DNA"/>
</dbReference>
<sequence length="910" mass="100787">MKRQFLALSCCISMTALSFGQELLPLAIRQKEEIKASSWVKETPFEPIKVKEIGNTIKALAINPRNSAEIVVAPTDSGLWLSRNGGETFTPLCPTLPTHSISALAVDWNSQRLCVATPYGLFTSTDMGKTVQFSGLAAVQQITSIVINPQKPNEIIIGALGNTYRGDEKRGIFKSTDGGKTWSQKLFIGTRTGISQIISTAGGNTLYAAAWEINSTPSDLSPYGAGSGIYKSDDSGNTWSKVSNNGFLKGNTIGRIGLTAYDAQTLYAVVDNRSTKRREASNSVQKISKIHLSAQDFDGMSKPDFLALDNERLNVFLYNTGLDKKYRAQNLKDMIAADVTSPDRLLNYLGVSAQEVVGAEVYLSTNGGTSWQKTNAQPLTDVYYQNGDLFGGISVDLQNKNHLLIGGYPLLESFDGGKNWRSKRPMNLDNAYYQIYQQQGTLFCTTAYGLEVSYDGGKSWATKNVAGAMAFTRIDYDKAKKIPYLLSTQGTLYNENAHWSSLRIPLNAILFGNDSYAAQDYGNFSTYDEGRAQFYPLGSLFYGENKAPLRLGKKAPLLISPQNKDIIYAGSNKLHISMDKGRNWRTISEDVTNGNKQGNKAYGTIASIAESPFMFGLLYTGSDDGMIYASENGGVSWKQVYNAFPRPLKVNNLIASKHQRNRVIATLVSNDENDTESFIFLSNDNGKSWNDIHSNLPQSRVNVLREDPKNSQVLYLGTDNGLYISFNLGESWQPFTKGLPETGFSDIYIDEASGDMYATSLGNGVYRTSIKMMQELKVAITSQDFYPLETPISIAYSSNWGNALSQWEEPAKPSVYFYGFASKENLKIEVRIMKGRIKLQSFTFKTNKGFNYIPYDLTLSEEGKTAYEKSLQKIFIPTAPDGNAYLPKGRYTVVFETPDGFDEERTLDVY</sequence>
<dbReference type="Pfam" id="PF15902">
    <property type="entry name" value="Sortilin-Vps10"/>
    <property type="match status" value="1"/>
</dbReference>